<keyword evidence="1" id="KW-0862">Zinc</keyword>
<comment type="caution">
    <text evidence="4">The sequence shown here is derived from an EMBL/GenBank/DDBJ whole genome shotgun (WGS) entry which is preliminary data.</text>
</comment>
<organism evidence="4 5">
    <name type="scientific">Diatrype stigma</name>
    <dbReference type="NCBI Taxonomy" id="117547"/>
    <lineage>
        <taxon>Eukaryota</taxon>
        <taxon>Fungi</taxon>
        <taxon>Dikarya</taxon>
        <taxon>Ascomycota</taxon>
        <taxon>Pezizomycotina</taxon>
        <taxon>Sordariomycetes</taxon>
        <taxon>Xylariomycetidae</taxon>
        <taxon>Xylariales</taxon>
        <taxon>Diatrypaceae</taxon>
        <taxon>Diatrype</taxon>
    </lineage>
</organism>
<reference evidence="4 5" key="1">
    <citation type="submission" date="2024-02" db="EMBL/GenBank/DDBJ databases">
        <title>De novo assembly and annotation of 12 fungi associated with fruit tree decline syndrome in Ontario, Canada.</title>
        <authorList>
            <person name="Sulman M."/>
            <person name="Ellouze W."/>
            <person name="Ilyukhin E."/>
        </authorList>
    </citation>
    <scope>NUCLEOTIDE SEQUENCE [LARGE SCALE GENOMIC DNA]</scope>
    <source>
        <strain evidence="4 5">M11/M66-122</strain>
    </source>
</reference>
<dbReference type="InterPro" id="IPR007527">
    <property type="entry name" value="Znf_SWIM"/>
</dbReference>
<dbReference type="AlphaFoldDB" id="A0AAN9YRX3"/>
<evidence type="ECO:0000256" key="1">
    <source>
        <dbReference type="PROSITE-ProRule" id="PRU00325"/>
    </source>
</evidence>
<dbReference type="Proteomes" id="UP001320420">
    <property type="component" value="Unassembled WGS sequence"/>
</dbReference>
<feature type="region of interest" description="Disordered" evidence="2">
    <location>
        <begin position="1"/>
        <end position="86"/>
    </location>
</feature>
<feature type="region of interest" description="Disordered" evidence="2">
    <location>
        <begin position="243"/>
        <end position="287"/>
    </location>
</feature>
<feature type="compositionally biased region" description="Low complexity" evidence="2">
    <location>
        <begin position="28"/>
        <end position="39"/>
    </location>
</feature>
<evidence type="ECO:0000313" key="5">
    <source>
        <dbReference type="Proteomes" id="UP001320420"/>
    </source>
</evidence>
<feature type="domain" description="SWIM-type" evidence="3">
    <location>
        <begin position="134"/>
        <end position="170"/>
    </location>
</feature>
<feature type="compositionally biased region" description="Gly residues" evidence="2">
    <location>
        <begin position="252"/>
        <end position="261"/>
    </location>
</feature>
<feature type="compositionally biased region" description="Basic and acidic residues" evidence="2">
    <location>
        <begin position="48"/>
        <end position="62"/>
    </location>
</feature>
<feature type="compositionally biased region" description="Low complexity" evidence="2">
    <location>
        <begin position="514"/>
        <end position="525"/>
    </location>
</feature>
<dbReference type="PROSITE" id="PS50966">
    <property type="entry name" value="ZF_SWIM"/>
    <property type="match status" value="1"/>
</dbReference>
<proteinExistence type="predicted"/>
<accession>A0AAN9YRX3</accession>
<keyword evidence="1" id="KW-0479">Metal-binding</keyword>
<dbReference type="GO" id="GO:0008270">
    <property type="term" value="F:zinc ion binding"/>
    <property type="evidence" value="ECO:0007669"/>
    <property type="project" value="UniProtKB-KW"/>
</dbReference>
<keyword evidence="5" id="KW-1185">Reference proteome</keyword>
<evidence type="ECO:0000256" key="2">
    <source>
        <dbReference type="SAM" id="MobiDB-lite"/>
    </source>
</evidence>
<evidence type="ECO:0000259" key="3">
    <source>
        <dbReference type="PROSITE" id="PS50966"/>
    </source>
</evidence>
<gene>
    <name evidence="4" type="ORF">SLS62_001134</name>
</gene>
<feature type="compositionally biased region" description="Polar residues" evidence="2">
    <location>
        <begin position="12"/>
        <end position="27"/>
    </location>
</feature>
<feature type="region of interest" description="Disordered" evidence="2">
    <location>
        <begin position="514"/>
        <end position="545"/>
    </location>
</feature>
<feature type="compositionally biased region" description="Acidic residues" evidence="2">
    <location>
        <begin position="63"/>
        <end position="77"/>
    </location>
</feature>
<keyword evidence="1" id="KW-0863">Zinc-finger</keyword>
<feature type="region of interest" description="Disordered" evidence="2">
    <location>
        <begin position="353"/>
        <end position="380"/>
    </location>
</feature>
<sequence length="545" mass="59249">MPSPTERLSRLSLYSSMPPTTRLQSQGQQQRQRQQQQQQQKHHHHHQDKQDERGALRPRSVEAEFDEDEDEDDDDDAPPVIVSPSKLTYSLDGLDEGTRDSVVDTFCFPPQMTLKAYASRGKYVVFQVAELLPYWIQTGAEDSQYPAPTCGCGAKERPCRHLIWLFDQLSSQMLTHEGQTLTMTRGGYAAELGNPFARISDFHVDMLAESLHCNSSGSGSGHSPRRVQEIREMLASLNETPLDEYRPDLFGDGDGGAGGDNSGSRDNDNDNGGDGGGGFETQEDGEAAIIERRDLEKTVYRMLLQNDEFFSYFLSSMPTDELVNNRFRRLEQRAAAALAGLDAYAAESAATTAAPASNPATAAAAPTTTTQAPTTTSTGTRPKDVEWCAAHLVLAMDQIYAAIQHARAPLTAAEQRAAARAVVRTLEGVVARAGRAAGPAALPRAQRDLYFCLVGDRDRGFGVRALRQLAPAVLAPWADRLAAVEARVCERGAPPSYVQKLRSLLAWIRSSASSSSTSMNAAAGAKRSSPNPDYGGGSSRAKRMK</sequence>
<dbReference type="EMBL" id="JAKJXP020000005">
    <property type="protein sequence ID" value="KAK7756693.1"/>
    <property type="molecule type" value="Genomic_DNA"/>
</dbReference>
<protein>
    <recommendedName>
        <fullName evidence="3">SWIM-type domain-containing protein</fullName>
    </recommendedName>
</protein>
<name>A0AAN9YRX3_9PEZI</name>
<evidence type="ECO:0000313" key="4">
    <source>
        <dbReference type="EMBL" id="KAK7756693.1"/>
    </source>
</evidence>